<reference evidence="2 3" key="1">
    <citation type="journal article" date="2018" name="PLoS ONE">
        <title>The draft genome of Kipferlia bialata reveals reductive genome evolution in fornicate parasites.</title>
        <authorList>
            <person name="Tanifuji G."/>
            <person name="Takabayashi S."/>
            <person name="Kume K."/>
            <person name="Takagi M."/>
            <person name="Nakayama T."/>
            <person name="Kamikawa R."/>
            <person name="Inagaki Y."/>
            <person name="Hashimoto T."/>
        </authorList>
    </citation>
    <scope>NUCLEOTIDE SEQUENCE [LARGE SCALE GENOMIC DNA]</scope>
    <source>
        <strain evidence="2">NY0173</strain>
    </source>
</reference>
<dbReference type="AlphaFoldDB" id="A0A9K3GHN5"/>
<gene>
    <name evidence="2" type="ORF">KIPB_004284</name>
</gene>
<feature type="region of interest" description="Disordered" evidence="1">
    <location>
        <begin position="51"/>
        <end position="82"/>
    </location>
</feature>
<keyword evidence="3" id="KW-1185">Reference proteome</keyword>
<organism evidence="2 3">
    <name type="scientific">Kipferlia bialata</name>
    <dbReference type="NCBI Taxonomy" id="797122"/>
    <lineage>
        <taxon>Eukaryota</taxon>
        <taxon>Metamonada</taxon>
        <taxon>Carpediemonas-like organisms</taxon>
        <taxon>Kipferlia</taxon>
    </lineage>
</organism>
<dbReference type="Proteomes" id="UP000265618">
    <property type="component" value="Unassembled WGS sequence"/>
</dbReference>
<evidence type="ECO:0000313" key="2">
    <source>
        <dbReference type="EMBL" id="GIQ83037.1"/>
    </source>
</evidence>
<protein>
    <submittedName>
        <fullName evidence="2">Uncharacterized protein</fullName>
    </submittedName>
</protein>
<evidence type="ECO:0000256" key="1">
    <source>
        <dbReference type="SAM" id="MobiDB-lite"/>
    </source>
</evidence>
<comment type="caution">
    <text evidence="2">The sequence shown here is derived from an EMBL/GenBank/DDBJ whole genome shotgun (WGS) entry which is preliminary data.</text>
</comment>
<feature type="compositionally biased region" description="Basic and acidic residues" evidence="1">
    <location>
        <begin position="68"/>
        <end position="82"/>
    </location>
</feature>
<name>A0A9K3GHN5_9EUKA</name>
<evidence type="ECO:0000313" key="3">
    <source>
        <dbReference type="Proteomes" id="UP000265618"/>
    </source>
</evidence>
<proteinExistence type="predicted"/>
<sequence>MKDGNLYTLPELREVFGRLLTLIQGEADHEFGQLLFLDNYVRMLQPALSADPPNVVSPRDQYTAPIRVPEDPSRRQVTDGEGGEKAALEVVEGVLFDLHGAVLRLAMLGYRLRTDRIRLAAALVETLEEAGEVE</sequence>
<accession>A0A9K3GHN5</accession>
<dbReference type="EMBL" id="BDIP01000902">
    <property type="protein sequence ID" value="GIQ83037.1"/>
    <property type="molecule type" value="Genomic_DNA"/>
</dbReference>